<organism evidence="8 9">
    <name type="scientific">Algoriphagus aquimarinus</name>
    <dbReference type="NCBI Taxonomy" id="237018"/>
    <lineage>
        <taxon>Bacteria</taxon>
        <taxon>Pseudomonadati</taxon>
        <taxon>Bacteroidota</taxon>
        <taxon>Cytophagia</taxon>
        <taxon>Cytophagales</taxon>
        <taxon>Cyclobacteriaceae</taxon>
        <taxon>Algoriphagus</taxon>
    </lineage>
</organism>
<dbReference type="OrthoDB" id="9795666at2"/>
<dbReference type="GO" id="GO:0016987">
    <property type="term" value="F:sigma factor activity"/>
    <property type="evidence" value="ECO:0007669"/>
    <property type="project" value="UniProtKB-KW"/>
</dbReference>
<keyword evidence="3" id="KW-0731">Sigma factor</keyword>
<dbReference type="InterPro" id="IPR036388">
    <property type="entry name" value="WH-like_DNA-bd_sf"/>
</dbReference>
<feature type="domain" description="RNA polymerase sigma factor 70 region 4 type 2" evidence="7">
    <location>
        <begin position="99"/>
        <end position="149"/>
    </location>
</feature>
<dbReference type="InterPro" id="IPR014284">
    <property type="entry name" value="RNA_pol_sigma-70_dom"/>
</dbReference>
<evidence type="ECO:0000256" key="1">
    <source>
        <dbReference type="ARBA" id="ARBA00010641"/>
    </source>
</evidence>
<keyword evidence="4" id="KW-0238">DNA-binding</keyword>
<dbReference type="Pfam" id="PF04542">
    <property type="entry name" value="Sigma70_r2"/>
    <property type="match status" value="1"/>
</dbReference>
<protein>
    <submittedName>
        <fullName evidence="8">RNA polymerase sigma-70 factor, ECF subfamily</fullName>
    </submittedName>
</protein>
<evidence type="ECO:0000256" key="5">
    <source>
        <dbReference type="ARBA" id="ARBA00023163"/>
    </source>
</evidence>
<dbReference type="GO" id="GO:0003677">
    <property type="term" value="F:DNA binding"/>
    <property type="evidence" value="ECO:0007669"/>
    <property type="project" value="UniProtKB-KW"/>
</dbReference>
<dbReference type="GO" id="GO:0006352">
    <property type="term" value="P:DNA-templated transcription initiation"/>
    <property type="evidence" value="ECO:0007669"/>
    <property type="project" value="InterPro"/>
</dbReference>
<evidence type="ECO:0000256" key="4">
    <source>
        <dbReference type="ARBA" id="ARBA00023125"/>
    </source>
</evidence>
<reference evidence="8 9" key="1">
    <citation type="submission" date="2016-10" db="EMBL/GenBank/DDBJ databases">
        <authorList>
            <person name="de Groot N.N."/>
        </authorList>
    </citation>
    <scope>NUCLEOTIDE SEQUENCE [LARGE SCALE GENOMIC DNA]</scope>
    <source>
        <strain evidence="8 9">DSM 23399</strain>
    </source>
</reference>
<dbReference type="InterPro" id="IPR013324">
    <property type="entry name" value="RNA_pol_sigma_r3/r4-like"/>
</dbReference>
<dbReference type="SUPFAM" id="SSF88659">
    <property type="entry name" value="Sigma3 and sigma4 domains of RNA polymerase sigma factors"/>
    <property type="match status" value="1"/>
</dbReference>
<dbReference type="Proteomes" id="UP000198790">
    <property type="component" value="Unassembled WGS sequence"/>
</dbReference>
<name>A0A1I1BKQ4_9BACT</name>
<dbReference type="PANTHER" id="PTHR43133">
    <property type="entry name" value="RNA POLYMERASE ECF-TYPE SIGMA FACTO"/>
    <property type="match status" value="1"/>
</dbReference>
<keyword evidence="9" id="KW-1185">Reference proteome</keyword>
<dbReference type="InterPro" id="IPR007627">
    <property type="entry name" value="RNA_pol_sigma70_r2"/>
</dbReference>
<feature type="domain" description="RNA polymerase sigma-70 region 2" evidence="6">
    <location>
        <begin position="11"/>
        <end position="77"/>
    </location>
</feature>
<dbReference type="EMBL" id="FOKK01000013">
    <property type="protein sequence ID" value="SFB49060.1"/>
    <property type="molecule type" value="Genomic_DNA"/>
</dbReference>
<evidence type="ECO:0000259" key="7">
    <source>
        <dbReference type="Pfam" id="PF08281"/>
    </source>
</evidence>
<dbReference type="SUPFAM" id="SSF88946">
    <property type="entry name" value="Sigma2 domain of RNA polymerase sigma factors"/>
    <property type="match status" value="1"/>
</dbReference>
<dbReference type="Gene3D" id="1.10.1740.10">
    <property type="match status" value="1"/>
</dbReference>
<evidence type="ECO:0000259" key="6">
    <source>
        <dbReference type="Pfam" id="PF04542"/>
    </source>
</evidence>
<dbReference type="Pfam" id="PF08281">
    <property type="entry name" value="Sigma70_r4_2"/>
    <property type="match status" value="1"/>
</dbReference>
<dbReference type="Gene3D" id="1.10.10.10">
    <property type="entry name" value="Winged helix-like DNA-binding domain superfamily/Winged helix DNA-binding domain"/>
    <property type="match status" value="1"/>
</dbReference>
<accession>A0A1I1BKQ4</accession>
<evidence type="ECO:0000313" key="8">
    <source>
        <dbReference type="EMBL" id="SFB49060.1"/>
    </source>
</evidence>
<keyword evidence="5" id="KW-0804">Transcription</keyword>
<keyword evidence="2" id="KW-0805">Transcription regulation</keyword>
<evidence type="ECO:0000256" key="3">
    <source>
        <dbReference type="ARBA" id="ARBA00023082"/>
    </source>
</evidence>
<dbReference type="InterPro" id="IPR039425">
    <property type="entry name" value="RNA_pol_sigma-70-like"/>
</dbReference>
<dbReference type="RefSeq" id="WP_092899226.1">
    <property type="nucleotide sequence ID" value="NZ_CAXBKE010000052.1"/>
</dbReference>
<comment type="similarity">
    <text evidence="1">Belongs to the sigma-70 factor family. ECF subfamily.</text>
</comment>
<dbReference type="InterPro" id="IPR013249">
    <property type="entry name" value="RNA_pol_sigma70_r4_t2"/>
</dbReference>
<dbReference type="AlphaFoldDB" id="A0A1I1BKQ4"/>
<dbReference type="InterPro" id="IPR013325">
    <property type="entry name" value="RNA_pol_sigma_r2"/>
</dbReference>
<evidence type="ECO:0000256" key="2">
    <source>
        <dbReference type="ARBA" id="ARBA00023015"/>
    </source>
</evidence>
<evidence type="ECO:0000313" key="9">
    <source>
        <dbReference type="Proteomes" id="UP000198790"/>
    </source>
</evidence>
<dbReference type="PANTHER" id="PTHR43133:SF8">
    <property type="entry name" value="RNA POLYMERASE SIGMA FACTOR HI_1459-RELATED"/>
    <property type="match status" value="1"/>
</dbReference>
<proteinExistence type="inferred from homology"/>
<gene>
    <name evidence="8" type="ORF">SAMN04489723_11369</name>
</gene>
<dbReference type="STRING" id="237018.SAMN04489723_11369"/>
<dbReference type="NCBIfam" id="TIGR02937">
    <property type="entry name" value="sigma70-ECF"/>
    <property type="match status" value="1"/>
</dbReference>
<sequence>MNRSQLDHILKAHHRDAYLWARQCCSFEDEMAKDVLQQSYLKILEGQAKLKDASKAKTWLFSIIRYTAIDELRKAGKVVSLMDSYDPIEIIEEVDGTNYEEIIKLLPEMQREVILMVFYHQMTIAQSAEILQIGLGTARTHYDRGKKKLKELITKVQIQEEYGK</sequence>